<gene>
    <name evidence="2" type="ORF">CLV34_2651</name>
</gene>
<feature type="region of interest" description="Disordered" evidence="1">
    <location>
        <begin position="304"/>
        <end position="334"/>
    </location>
</feature>
<dbReference type="EMBL" id="PGTZ01000010">
    <property type="protein sequence ID" value="PJI86729.1"/>
    <property type="molecule type" value="Genomic_DNA"/>
</dbReference>
<dbReference type="PANTHER" id="PTHR43881:SF5">
    <property type="entry name" value="GAMMA-GLUTAMYLTRANSPEPTIDASE"/>
    <property type="match status" value="1"/>
</dbReference>
<dbReference type="InterPro" id="IPR052896">
    <property type="entry name" value="GGT-like_enzyme"/>
</dbReference>
<dbReference type="PRINTS" id="PR01210">
    <property type="entry name" value="GGTRANSPTASE"/>
</dbReference>
<feature type="compositionally biased region" description="Low complexity" evidence="1">
    <location>
        <begin position="304"/>
        <end position="322"/>
    </location>
</feature>
<dbReference type="InterPro" id="IPR043138">
    <property type="entry name" value="GGT_lsub"/>
</dbReference>
<keyword evidence="3" id="KW-1185">Reference proteome</keyword>
<proteinExistence type="predicted"/>
<dbReference type="RefSeq" id="WP_211289453.1">
    <property type="nucleotide sequence ID" value="NZ_PGTZ01000010.1"/>
</dbReference>
<evidence type="ECO:0000313" key="3">
    <source>
        <dbReference type="Proteomes" id="UP000231586"/>
    </source>
</evidence>
<reference evidence="2 3" key="1">
    <citation type="submission" date="2017-11" db="EMBL/GenBank/DDBJ databases">
        <title>Genomic Encyclopedia of Archaeal and Bacterial Type Strains, Phase II (KMG-II): From Individual Species to Whole Genera.</title>
        <authorList>
            <person name="Goeker M."/>
        </authorList>
    </citation>
    <scope>NUCLEOTIDE SEQUENCE [LARGE SCALE GENOMIC DNA]</scope>
    <source>
        <strain evidence="2 3">DSM 22413</strain>
    </source>
</reference>
<dbReference type="GO" id="GO:0016740">
    <property type="term" value="F:transferase activity"/>
    <property type="evidence" value="ECO:0007669"/>
    <property type="project" value="UniProtKB-KW"/>
</dbReference>
<sequence>MNRAASTAAPTAASTRYASRGMVASVDHLATAAGVDVLAHGGNAVDAALATHAVLAVTAPHLCGLGGDLFALVHDGSAAPAALDASGRAGSGADPDRLRAEGATRMPFQGDVRSVPVPGCVDGLVALHERYGTRPLADLFARAVQLADDGFPASPLLVRPAARLVGTVGATDLLAATHAGARVRRPGVARTLRGIAARGRDAFYGGELGEGLLALGAVDRDVPEFVAGDLERLLADWVAPVSAPAWGHVVWSTPPASSGYLVTLGAAIADGLDLPDDPADPLWAHLLVEAARAAGHDRPDVLAEGAAPPDDAAARRAGIAPDVRAPRPEPVQRDGDTTYLCAADGGGLAVSLIQSNAAGFGSGLFEPRTGINLQNRGYGFSLVPGHRAEYGPGRRPPHTLAPVVVTRPDGALRAVLGTMGGDAQPQVLLQLLARMLRGGEDAGAAVDGPRWRLGSGATGFDTWTADVAAAPTVEVEHGARWSDGLRARGHVVVDEPAGVGFGHAHAIEVTADGTFAGAADPRARVGAASGV</sequence>
<accession>A0A2M8W745</accession>
<organism evidence="2 3">
    <name type="scientific">Luteimicrobium subarcticum</name>
    <dbReference type="NCBI Taxonomy" id="620910"/>
    <lineage>
        <taxon>Bacteria</taxon>
        <taxon>Bacillati</taxon>
        <taxon>Actinomycetota</taxon>
        <taxon>Actinomycetes</taxon>
        <taxon>Micrococcales</taxon>
        <taxon>Luteimicrobium</taxon>
    </lineage>
</organism>
<protein>
    <submittedName>
        <fullName evidence="2">Gamma-glutamyltransferase 2</fullName>
    </submittedName>
</protein>
<comment type="caution">
    <text evidence="2">The sequence shown here is derived from an EMBL/GenBank/DDBJ whole genome shotgun (WGS) entry which is preliminary data.</text>
</comment>
<evidence type="ECO:0000256" key="1">
    <source>
        <dbReference type="SAM" id="MobiDB-lite"/>
    </source>
</evidence>
<dbReference type="Proteomes" id="UP000231586">
    <property type="component" value="Unassembled WGS sequence"/>
</dbReference>
<keyword evidence="2" id="KW-0808">Transferase</keyword>
<dbReference type="InterPro" id="IPR029055">
    <property type="entry name" value="Ntn_hydrolases_N"/>
</dbReference>
<dbReference type="PANTHER" id="PTHR43881">
    <property type="entry name" value="GAMMA-GLUTAMYLTRANSPEPTIDASE (AFU_ORTHOLOGUE AFUA_4G13580)"/>
    <property type="match status" value="1"/>
</dbReference>
<dbReference type="Gene3D" id="3.60.20.40">
    <property type="match status" value="1"/>
</dbReference>
<dbReference type="Gene3D" id="1.10.246.130">
    <property type="match status" value="1"/>
</dbReference>
<dbReference type="SUPFAM" id="SSF56235">
    <property type="entry name" value="N-terminal nucleophile aminohydrolases (Ntn hydrolases)"/>
    <property type="match status" value="1"/>
</dbReference>
<evidence type="ECO:0000313" key="2">
    <source>
        <dbReference type="EMBL" id="PJI86729.1"/>
    </source>
</evidence>
<dbReference type="AlphaFoldDB" id="A0A2M8W745"/>
<name>A0A2M8W745_9MICO</name>
<dbReference type="Pfam" id="PF01019">
    <property type="entry name" value="G_glu_transpept"/>
    <property type="match status" value="1"/>
</dbReference>
<dbReference type="InterPro" id="IPR043137">
    <property type="entry name" value="GGT_ssub_C"/>
</dbReference>
<feature type="compositionally biased region" description="Basic and acidic residues" evidence="1">
    <location>
        <begin position="324"/>
        <end position="334"/>
    </location>
</feature>